<dbReference type="KEGG" id="fmr:Fuma_02942"/>
<dbReference type="SUPFAM" id="SSF56300">
    <property type="entry name" value="Metallo-dependent phosphatases"/>
    <property type="match status" value="1"/>
</dbReference>
<protein>
    <submittedName>
        <fullName evidence="2">Serine/threonine-protein phosphatase 1</fullName>
        <ecNumber evidence="2">3.1.3.16</ecNumber>
    </submittedName>
</protein>
<dbReference type="GO" id="GO:0110154">
    <property type="term" value="P:RNA decapping"/>
    <property type="evidence" value="ECO:0007669"/>
    <property type="project" value="TreeGrafter"/>
</dbReference>
<dbReference type="PANTHER" id="PTHR42850">
    <property type="entry name" value="METALLOPHOSPHOESTERASE"/>
    <property type="match status" value="1"/>
</dbReference>
<reference evidence="2 3" key="1">
    <citation type="journal article" date="2016" name="Front. Microbiol.">
        <title>Fuerstia marisgermanicae gen. nov., sp. nov., an Unusual Member of the Phylum Planctomycetes from the German Wadden Sea.</title>
        <authorList>
            <person name="Kohn T."/>
            <person name="Heuer A."/>
            <person name="Jogler M."/>
            <person name="Vollmers J."/>
            <person name="Boedeker C."/>
            <person name="Bunk B."/>
            <person name="Rast P."/>
            <person name="Borchert D."/>
            <person name="Glockner I."/>
            <person name="Freese H.M."/>
            <person name="Klenk H.P."/>
            <person name="Overmann J."/>
            <person name="Kaster A.K."/>
            <person name="Rohde M."/>
            <person name="Wiegand S."/>
            <person name="Jogler C."/>
        </authorList>
    </citation>
    <scope>NUCLEOTIDE SEQUENCE [LARGE SCALE GENOMIC DNA]</scope>
    <source>
        <strain evidence="2 3">NH11</strain>
    </source>
</reference>
<dbReference type="GO" id="GO:0004722">
    <property type="term" value="F:protein serine/threonine phosphatase activity"/>
    <property type="evidence" value="ECO:0007669"/>
    <property type="project" value="UniProtKB-EC"/>
</dbReference>
<evidence type="ECO:0000259" key="1">
    <source>
        <dbReference type="Pfam" id="PF00149"/>
    </source>
</evidence>
<keyword evidence="2" id="KW-0378">Hydrolase</keyword>
<dbReference type="Gene3D" id="3.60.21.10">
    <property type="match status" value="1"/>
</dbReference>
<feature type="domain" description="Calcineurin-like phosphoesterase" evidence="1">
    <location>
        <begin position="4"/>
        <end position="155"/>
    </location>
</feature>
<sequence>MEAIDPKPNDTIIPLGDYVDRGIDSKGVLDQLIQLSERCKLVPILGNHDQMMLHARDGESDFQFWLNCGGDSALDSYGSTGQLDLIPRKHTRFLESCHSYFETETHIFLHANYTPDLSLHDHDDHTIRWLSLRDYVPQRIHSSGKIAVVGHTPHDEIFDLGHLVCIDTGVCNGGWLTALDVESGEIWQVNEWGEFRKEQTENS</sequence>
<dbReference type="Proteomes" id="UP000187735">
    <property type="component" value="Chromosome"/>
</dbReference>
<dbReference type="InterPro" id="IPR004843">
    <property type="entry name" value="Calcineurin-like_PHP"/>
</dbReference>
<dbReference type="Pfam" id="PF00149">
    <property type="entry name" value="Metallophos"/>
    <property type="match status" value="1"/>
</dbReference>
<accession>A0A1P8WH11</accession>
<evidence type="ECO:0000313" key="2">
    <source>
        <dbReference type="EMBL" id="APZ93325.1"/>
    </source>
</evidence>
<gene>
    <name evidence="2" type="primary">pphA</name>
    <name evidence="2" type="ORF">Fuma_02942</name>
</gene>
<name>A0A1P8WH11_9PLAN</name>
<dbReference type="GO" id="GO:0005737">
    <property type="term" value="C:cytoplasm"/>
    <property type="evidence" value="ECO:0007669"/>
    <property type="project" value="TreeGrafter"/>
</dbReference>
<dbReference type="InterPro" id="IPR029052">
    <property type="entry name" value="Metallo-depent_PP-like"/>
</dbReference>
<keyword evidence="3" id="KW-1185">Reference proteome</keyword>
<evidence type="ECO:0000313" key="3">
    <source>
        <dbReference type="Proteomes" id="UP000187735"/>
    </source>
</evidence>
<dbReference type="InterPro" id="IPR050126">
    <property type="entry name" value="Ap4A_hydrolase"/>
</dbReference>
<dbReference type="EC" id="3.1.3.16" evidence="2"/>
<proteinExistence type="predicted"/>
<dbReference type="EMBL" id="CP017641">
    <property type="protein sequence ID" value="APZ93325.1"/>
    <property type="molecule type" value="Genomic_DNA"/>
</dbReference>
<organism evidence="2 3">
    <name type="scientific">Fuerstiella marisgermanici</name>
    <dbReference type="NCBI Taxonomy" id="1891926"/>
    <lineage>
        <taxon>Bacteria</taxon>
        <taxon>Pseudomonadati</taxon>
        <taxon>Planctomycetota</taxon>
        <taxon>Planctomycetia</taxon>
        <taxon>Planctomycetales</taxon>
        <taxon>Planctomycetaceae</taxon>
        <taxon>Fuerstiella</taxon>
    </lineage>
</organism>
<dbReference type="GO" id="GO:0008803">
    <property type="term" value="F:bis(5'-nucleosyl)-tetraphosphatase (symmetrical) activity"/>
    <property type="evidence" value="ECO:0007669"/>
    <property type="project" value="TreeGrafter"/>
</dbReference>
<dbReference type="STRING" id="1891926.Fuma_02942"/>
<dbReference type="AlphaFoldDB" id="A0A1P8WH11"/>
<dbReference type="PANTHER" id="PTHR42850:SF4">
    <property type="entry name" value="ZINC-DEPENDENT ENDOPOLYPHOSPHATASE"/>
    <property type="match status" value="1"/>
</dbReference>